<name>A0ABU0MRU1_9PROT</name>
<evidence type="ECO:0000256" key="8">
    <source>
        <dbReference type="PIRNR" id="PIRNR015617"/>
    </source>
</evidence>
<evidence type="ECO:0000256" key="6">
    <source>
        <dbReference type="ARBA" id="ARBA00048555"/>
    </source>
</evidence>
<dbReference type="GO" id="GO:0008817">
    <property type="term" value="F:corrinoid adenosyltransferase activity"/>
    <property type="evidence" value="ECO:0007669"/>
    <property type="project" value="UniProtKB-EC"/>
</dbReference>
<keyword evidence="8" id="KW-0169">Cobalamin biosynthesis</keyword>
<dbReference type="SUPFAM" id="SSF52540">
    <property type="entry name" value="P-loop containing nucleoside triphosphate hydrolases"/>
    <property type="match status" value="1"/>
</dbReference>
<evidence type="ECO:0000313" key="9">
    <source>
        <dbReference type="EMBL" id="MDQ0536185.1"/>
    </source>
</evidence>
<dbReference type="EMBL" id="JAUSVU010000024">
    <property type="protein sequence ID" value="MDQ0536185.1"/>
    <property type="molecule type" value="Genomic_DNA"/>
</dbReference>
<comment type="catalytic activity">
    <reaction evidence="7 8">
        <text>2 cob(II)alamin + reduced [electron-transfer flavoprotein] + 2 ATP = 2 adenosylcob(III)alamin + 2 triphosphate + oxidized [electron-transfer flavoprotein] + 3 H(+)</text>
        <dbReference type="Rhea" id="RHEA:28671"/>
        <dbReference type="Rhea" id="RHEA-COMP:10685"/>
        <dbReference type="Rhea" id="RHEA-COMP:10686"/>
        <dbReference type="ChEBI" id="CHEBI:15378"/>
        <dbReference type="ChEBI" id="CHEBI:16304"/>
        <dbReference type="ChEBI" id="CHEBI:18036"/>
        <dbReference type="ChEBI" id="CHEBI:18408"/>
        <dbReference type="ChEBI" id="CHEBI:30616"/>
        <dbReference type="ChEBI" id="CHEBI:57692"/>
        <dbReference type="ChEBI" id="CHEBI:58307"/>
        <dbReference type="EC" id="2.5.1.17"/>
    </reaction>
</comment>
<dbReference type="NCBIfam" id="TIGR00708">
    <property type="entry name" value="cobA"/>
    <property type="match status" value="1"/>
</dbReference>
<evidence type="ECO:0000256" key="7">
    <source>
        <dbReference type="ARBA" id="ARBA00048692"/>
    </source>
</evidence>
<dbReference type="NCBIfam" id="NF004637">
    <property type="entry name" value="PRK05986.1"/>
    <property type="match status" value="1"/>
</dbReference>
<evidence type="ECO:0000256" key="5">
    <source>
        <dbReference type="ARBA" id="ARBA00024929"/>
    </source>
</evidence>
<evidence type="ECO:0000256" key="3">
    <source>
        <dbReference type="ARBA" id="ARBA00012454"/>
    </source>
</evidence>
<dbReference type="Gene3D" id="3.40.50.300">
    <property type="entry name" value="P-loop containing nucleotide triphosphate hydrolases"/>
    <property type="match status" value="1"/>
</dbReference>
<keyword evidence="8" id="KW-0067">ATP-binding</keyword>
<dbReference type="Proteomes" id="UP001244552">
    <property type="component" value="Unassembled WGS sequence"/>
</dbReference>
<dbReference type="PANTHER" id="PTHR46638">
    <property type="entry name" value="CORRINOID ADENOSYLTRANSFERASE"/>
    <property type="match status" value="1"/>
</dbReference>
<dbReference type="EC" id="2.5.1.17" evidence="3 8"/>
<gene>
    <name evidence="9" type="ORF">QO018_005079</name>
</gene>
<dbReference type="InterPro" id="IPR003724">
    <property type="entry name" value="CblAdoTrfase_CobA"/>
</dbReference>
<comment type="caution">
    <text evidence="9">The sequence shown here is derived from an EMBL/GenBank/DDBJ whole genome shotgun (WGS) entry which is preliminary data.</text>
</comment>
<keyword evidence="8" id="KW-0547">Nucleotide-binding</keyword>
<dbReference type="RefSeq" id="WP_209988740.1">
    <property type="nucleotide sequence ID" value="NZ_JAGINO010000025.1"/>
</dbReference>
<evidence type="ECO:0000256" key="2">
    <source>
        <dbReference type="ARBA" id="ARBA00007487"/>
    </source>
</evidence>
<comment type="subcellular location">
    <subcellularLocation>
        <location evidence="8">Cytoplasm</location>
    </subcellularLocation>
</comment>
<reference evidence="9 10" key="1">
    <citation type="submission" date="2023-07" db="EMBL/GenBank/DDBJ databases">
        <title>Genomic Encyclopedia of Type Strains, Phase IV (KMG-IV): sequencing the most valuable type-strain genomes for metagenomic binning, comparative biology and taxonomic classification.</title>
        <authorList>
            <person name="Goeker M."/>
        </authorList>
    </citation>
    <scope>NUCLEOTIDE SEQUENCE [LARGE SCALE GENOMIC DNA]</scope>
    <source>
        <strain evidence="9 10">DSM 19922</strain>
    </source>
</reference>
<dbReference type="PANTHER" id="PTHR46638:SF1">
    <property type="entry name" value="CORRINOID ADENOSYLTRANSFERASE"/>
    <property type="match status" value="1"/>
</dbReference>
<dbReference type="CDD" id="cd00561">
    <property type="entry name" value="CobA_ACA"/>
    <property type="match status" value="1"/>
</dbReference>
<evidence type="ECO:0000256" key="1">
    <source>
        <dbReference type="ARBA" id="ARBA00005121"/>
    </source>
</evidence>
<evidence type="ECO:0000313" key="10">
    <source>
        <dbReference type="Proteomes" id="UP001244552"/>
    </source>
</evidence>
<comment type="similarity">
    <text evidence="2 8">Belongs to the Cob(I)alamin adenosyltransferase family.</text>
</comment>
<keyword evidence="8" id="KW-0963">Cytoplasm</keyword>
<proteinExistence type="inferred from homology"/>
<keyword evidence="8 9" id="KW-0808">Transferase</keyword>
<accession>A0ABU0MRU1</accession>
<comment type="pathway">
    <text evidence="1 8">Cofactor biosynthesis; adenosylcobalamin biosynthesis; adenosylcobalamin from cob(II)yrinate a,c-diamide: step 2/7.</text>
</comment>
<organism evidence="9 10">
    <name type="scientific">Azospirillum picis</name>
    <dbReference type="NCBI Taxonomy" id="488438"/>
    <lineage>
        <taxon>Bacteria</taxon>
        <taxon>Pseudomonadati</taxon>
        <taxon>Pseudomonadota</taxon>
        <taxon>Alphaproteobacteria</taxon>
        <taxon>Rhodospirillales</taxon>
        <taxon>Azospirillaceae</taxon>
        <taxon>Azospirillum</taxon>
    </lineage>
</organism>
<protein>
    <recommendedName>
        <fullName evidence="3 8">Corrinoid adenosyltransferase</fullName>
        <ecNumber evidence="3 8">2.5.1.17</ecNumber>
    </recommendedName>
    <alternativeName>
        <fullName evidence="8">Cob(II)alamin adenosyltransferase</fullName>
    </alternativeName>
    <alternativeName>
        <fullName evidence="8">Cob(II)yrinic acid a,c-diamide adenosyltransferase</fullName>
    </alternativeName>
</protein>
<dbReference type="Pfam" id="PF02572">
    <property type="entry name" value="CobA_CobO_BtuR"/>
    <property type="match status" value="1"/>
</dbReference>
<comment type="catalytic activity">
    <reaction evidence="6 8">
        <text>2 cob(II)yrinate a,c diamide + reduced [electron-transfer flavoprotein] + 2 ATP = 2 adenosylcob(III)yrinate a,c-diamide + 2 triphosphate + oxidized [electron-transfer flavoprotein] + 3 H(+)</text>
        <dbReference type="Rhea" id="RHEA:11528"/>
        <dbReference type="Rhea" id="RHEA-COMP:10685"/>
        <dbReference type="Rhea" id="RHEA-COMP:10686"/>
        <dbReference type="ChEBI" id="CHEBI:15378"/>
        <dbReference type="ChEBI" id="CHEBI:18036"/>
        <dbReference type="ChEBI" id="CHEBI:30616"/>
        <dbReference type="ChEBI" id="CHEBI:57692"/>
        <dbReference type="ChEBI" id="CHEBI:58307"/>
        <dbReference type="ChEBI" id="CHEBI:58503"/>
        <dbReference type="ChEBI" id="CHEBI:58537"/>
        <dbReference type="EC" id="2.5.1.17"/>
    </reaction>
</comment>
<dbReference type="InterPro" id="IPR027417">
    <property type="entry name" value="P-loop_NTPase"/>
</dbReference>
<comment type="function">
    <text evidence="5 8">Required for both de novo synthesis of the corrin ring for the assimilation of exogenous corrinoids. Participates in the adenosylation of a variety of incomplete and complete corrinoids.</text>
</comment>
<keyword evidence="10" id="KW-1185">Reference proteome</keyword>
<dbReference type="PIRSF" id="PIRSF015617">
    <property type="entry name" value="Adensltrnsf_CobA"/>
    <property type="match status" value="1"/>
</dbReference>
<sequence>MSDTPPSGNGPDGQDEINRRHAEKMKRRKALQERTLAAKTVEKGLLMVHTGKGKGKSTAAFGLMMRAVGHGMRVGMVQFVKGAWSTGETVALERFEDLVDFHTMGEGFTWDTQDRARDIAAAEAAWTKTKEMMADPRYGLIVLDELNIVLRMDYLPLDEVLATLAARRPELHVCITGRNAKPELIAAADLVTEMTLVKHPFEAGVKAQAGIEF</sequence>
<keyword evidence="4 8" id="KW-0627">Porphyrin biosynthesis</keyword>
<evidence type="ECO:0000256" key="4">
    <source>
        <dbReference type="ARBA" id="ARBA00023244"/>
    </source>
</evidence>